<dbReference type="AlphaFoldDB" id="A0A0P7AVD2"/>
<reference evidence="3 4" key="1">
    <citation type="submission" date="2015-09" db="EMBL/GenBank/DDBJ databases">
        <title>Draft genome of a European isolate of the apple canker pathogen Neonectria ditissima.</title>
        <authorList>
            <person name="Gomez-Cortecero A."/>
            <person name="Harrison R.J."/>
            <person name="Armitage A.D."/>
        </authorList>
    </citation>
    <scope>NUCLEOTIDE SEQUENCE [LARGE SCALE GENOMIC DNA]</scope>
    <source>
        <strain evidence="3 4">R09/05</strain>
    </source>
</reference>
<dbReference type="PANTHER" id="PTHR10039">
    <property type="entry name" value="AMELOGENIN"/>
    <property type="match status" value="1"/>
</dbReference>
<dbReference type="Pfam" id="PF24883">
    <property type="entry name" value="NPHP3_N"/>
    <property type="match status" value="1"/>
</dbReference>
<name>A0A0P7AVD2_9HYPO</name>
<gene>
    <name evidence="3" type="ORF">AK830_g4641</name>
</gene>
<proteinExistence type="predicted"/>
<dbReference type="InterPro" id="IPR027417">
    <property type="entry name" value="P-loop_NTPase"/>
</dbReference>
<dbReference type="InterPro" id="IPR056884">
    <property type="entry name" value="NPHP3-like_N"/>
</dbReference>
<evidence type="ECO:0000313" key="4">
    <source>
        <dbReference type="Proteomes" id="UP000050424"/>
    </source>
</evidence>
<dbReference type="EMBL" id="LKCW01000057">
    <property type="protein sequence ID" value="KPM41893.1"/>
    <property type="molecule type" value="Genomic_DNA"/>
</dbReference>
<protein>
    <recommendedName>
        <fullName evidence="2">Nephrocystin 3-like N-terminal domain-containing protein</fullName>
    </recommendedName>
</protein>
<feature type="domain" description="Nephrocystin 3-like N-terminal" evidence="2">
    <location>
        <begin position="288"/>
        <end position="437"/>
    </location>
</feature>
<evidence type="ECO:0000313" key="3">
    <source>
        <dbReference type="EMBL" id="KPM41893.1"/>
    </source>
</evidence>
<organism evidence="3 4">
    <name type="scientific">Neonectria ditissima</name>
    <dbReference type="NCBI Taxonomy" id="78410"/>
    <lineage>
        <taxon>Eukaryota</taxon>
        <taxon>Fungi</taxon>
        <taxon>Dikarya</taxon>
        <taxon>Ascomycota</taxon>
        <taxon>Pezizomycotina</taxon>
        <taxon>Sordariomycetes</taxon>
        <taxon>Hypocreomycetidae</taxon>
        <taxon>Hypocreales</taxon>
        <taxon>Nectriaceae</taxon>
        <taxon>Neonectria</taxon>
    </lineage>
</organism>
<keyword evidence="4" id="KW-1185">Reference proteome</keyword>
<dbReference type="Gene3D" id="3.40.50.300">
    <property type="entry name" value="P-loop containing nucleotide triphosphate hydrolases"/>
    <property type="match status" value="1"/>
</dbReference>
<evidence type="ECO:0000259" key="2">
    <source>
        <dbReference type="Pfam" id="PF24883"/>
    </source>
</evidence>
<dbReference type="Proteomes" id="UP000050424">
    <property type="component" value="Unassembled WGS sequence"/>
</dbReference>
<dbReference type="OrthoDB" id="443402at2759"/>
<comment type="caution">
    <text evidence="3">The sequence shown here is derived from an EMBL/GenBank/DDBJ whole genome shotgun (WGS) entry which is preliminary data.</text>
</comment>
<dbReference type="STRING" id="78410.A0A0P7AVD2"/>
<dbReference type="PANTHER" id="PTHR10039:SF5">
    <property type="entry name" value="NACHT DOMAIN-CONTAINING PROTEIN"/>
    <property type="match status" value="1"/>
</dbReference>
<keyword evidence="1" id="KW-0677">Repeat</keyword>
<sequence>MDPINAFQVAAAVIGLVDFGARLLSDSYEIYQSASGHTARDVELTTLSDDLSELSKQVQSHLQDASRVPSASESTLRSLSARCIEASIKLQAAINDLQACKHGTRKISTAANSFASALKAVWKKSEIEALKEDLLEIRSQMILASLVSVWEETGKDGQRHGDLKARLDQISEKLDRQDNKGRLFAKELTEMTVVDDSSHLNRKNAELVNILWGIDWKSWLAVQSGGLFEYPQTDKANGNDLPISLKILNSLSFSEMDARQESIPEAYRSTFKWIFQDEQSDADGQTMEWPSFPKWLHTKDDSVYWITGKPGSGKSTLMKFVFENSQLEENLQEYAGSLPLMLAGFFFWNPGSEMEKSQEGLVRTLLHQCLEKRPDLIPIVAQKRWALLSLLGSDTIPPDWTWGELKESFHTLCSCHGKEFSLVIFIDGLDEFSEAETSSGTLVD</sequence>
<accession>A0A0P7AVD2</accession>
<evidence type="ECO:0000256" key="1">
    <source>
        <dbReference type="ARBA" id="ARBA00022737"/>
    </source>
</evidence>